<keyword evidence="12" id="KW-1185">Reference proteome</keyword>
<evidence type="ECO:0000313" key="11">
    <source>
        <dbReference type="EMBL" id="CAK9096384.1"/>
    </source>
</evidence>
<sequence>MCHVWRGFVLHILRRMATPGDRLVLAPVGTSTWQTEVRDRLRRRLHPEKERPLSAAHATAHPPKPRPFRHWLGALALSAVTRCASGAVPRRAVLKHFPPVDAAVAAFFGQQLLGQHREQWQKERAIGERLSHVAARADTAAEFRGRRHVAALLAAEPRFVGVAPEAPANQELMLILEHAGDPLEQRWQEERSAIRPRSTCPVERSAIVEQLLEGVELLGLCGVVHADISASNCCIDDAGVVRLVDFGNAVLLEAARQASGKLERLRSRYVHHPRFPCSERYAYPQTLHRLIEKIEQPRNIDVYSACYDCEAFCGNLAATPPEVLRGLLTAGASDVYGVGILYWWLLTGEETPFEIHVDGDRISFPGWRRFYALSPQQQMEELHGRLRAAKPEDTSEAERSARWLCSALAEAPEDRASAAQGLAGEMKRGRTHAGRTQVRPPSGGLFGSGLRFGHLPEFMLGHEIDWAKAPGLSHRLSAAENSQRARMSLGLGDPAQSLWAYRTISSPAVAELCVAPLGGRASDDGTDGGRWMVNGARSNDVAFWVPSTSHPDEVEREVVDRAPGMPPLEEVEEDAASRGRPRVSDLSVGVGGEEKVLPKLPPPMGRLAYSMSADQPLRGVPIREGDLWHLSTEERETARAVDAGSFGAEKVDQVRVFLHVNGFRFFADGQEVGVLTSRRGRRKTWTRNESTQAGMNFSEFKIFKISLFAQGACYYFGLRGSCERDAEEERSRWVLDVSRITRLVTQSLFPPFRITCEPRLVAGGQDPIPCSADLHELTKGRLMAGYLVHYDDCFTASVLYCELHVNRMDVDGGFCRRWQDHARFIFYEDETCAHQLSEMYVTERSICCEKIGINCSCFSVEEHQFSARSLAERKLWLRAISNLKVKLQNGAPPPSEQEVCHYRAAIKESTVGRGCNL</sequence>
<dbReference type="PROSITE" id="PS00109">
    <property type="entry name" value="PROTEIN_KINASE_TYR"/>
    <property type="match status" value="1"/>
</dbReference>
<reference evidence="11 12" key="1">
    <citation type="submission" date="2024-02" db="EMBL/GenBank/DDBJ databases">
        <authorList>
            <person name="Chen Y."/>
            <person name="Shah S."/>
            <person name="Dougan E. K."/>
            <person name="Thang M."/>
            <person name="Chan C."/>
        </authorList>
    </citation>
    <scope>NUCLEOTIDE SEQUENCE [LARGE SCALE GENOMIC DNA]</scope>
</reference>
<dbReference type="EMBL" id="CAXAMN010025595">
    <property type="protein sequence ID" value="CAK9096384.1"/>
    <property type="molecule type" value="Genomic_DNA"/>
</dbReference>
<dbReference type="Pfam" id="PF00069">
    <property type="entry name" value="Pkinase"/>
    <property type="match status" value="1"/>
</dbReference>
<accession>A0ABP0R820</accession>
<dbReference type="Gene3D" id="1.10.510.10">
    <property type="entry name" value="Transferase(Phosphotransferase) domain 1"/>
    <property type="match status" value="1"/>
</dbReference>
<dbReference type="PROSITE" id="PS50011">
    <property type="entry name" value="PROTEIN_KINASE_DOM"/>
    <property type="match status" value="1"/>
</dbReference>
<dbReference type="InterPro" id="IPR000719">
    <property type="entry name" value="Prot_kinase_dom"/>
</dbReference>
<evidence type="ECO:0000256" key="9">
    <source>
        <dbReference type="SAM" id="MobiDB-lite"/>
    </source>
</evidence>
<evidence type="ECO:0000256" key="8">
    <source>
        <dbReference type="ARBA" id="ARBA00048679"/>
    </source>
</evidence>
<name>A0ABP0R820_9DINO</name>
<keyword evidence="6" id="KW-0067">ATP-binding</keyword>
<comment type="catalytic activity">
    <reaction evidence="7">
        <text>L-threonyl-[protein] + ATP = O-phospho-L-threonyl-[protein] + ADP + H(+)</text>
        <dbReference type="Rhea" id="RHEA:46608"/>
        <dbReference type="Rhea" id="RHEA-COMP:11060"/>
        <dbReference type="Rhea" id="RHEA-COMP:11605"/>
        <dbReference type="ChEBI" id="CHEBI:15378"/>
        <dbReference type="ChEBI" id="CHEBI:30013"/>
        <dbReference type="ChEBI" id="CHEBI:30616"/>
        <dbReference type="ChEBI" id="CHEBI:61977"/>
        <dbReference type="ChEBI" id="CHEBI:456216"/>
        <dbReference type="EC" id="2.7.11.1"/>
    </reaction>
</comment>
<dbReference type="EC" id="2.7.11.1" evidence="1"/>
<dbReference type="InterPro" id="IPR008266">
    <property type="entry name" value="Tyr_kinase_AS"/>
</dbReference>
<organism evidence="11 12">
    <name type="scientific">Durusdinium trenchii</name>
    <dbReference type="NCBI Taxonomy" id="1381693"/>
    <lineage>
        <taxon>Eukaryota</taxon>
        <taxon>Sar</taxon>
        <taxon>Alveolata</taxon>
        <taxon>Dinophyceae</taxon>
        <taxon>Suessiales</taxon>
        <taxon>Symbiodiniaceae</taxon>
        <taxon>Durusdinium</taxon>
    </lineage>
</organism>
<evidence type="ECO:0000256" key="5">
    <source>
        <dbReference type="ARBA" id="ARBA00022777"/>
    </source>
</evidence>
<comment type="catalytic activity">
    <reaction evidence="8">
        <text>L-seryl-[protein] + ATP = O-phospho-L-seryl-[protein] + ADP + H(+)</text>
        <dbReference type="Rhea" id="RHEA:17989"/>
        <dbReference type="Rhea" id="RHEA-COMP:9863"/>
        <dbReference type="Rhea" id="RHEA-COMP:11604"/>
        <dbReference type="ChEBI" id="CHEBI:15378"/>
        <dbReference type="ChEBI" id="CHEBI:29999"/>
        <dbReference type="ChEBI" id="CHEBI:30616"/>
        <dbReference type="ChEBI" id="CHEBI:83421"/>
        <dbReference type="ChEBI" id="CHEBI:456216"/>
        <dbReference type="EC" id="2.7.11.1"/>
    </reaction>
</comment>
<evidence type="ECO:0000259" key="10">
    <source>
        <dbReference type="PROSITE" id="PS50011"/>
    </source>
</evidence>
<evidence type="ECO:0000256" key="7">
    <source>
        <dbReference type="ARBA" id="ARBA00047899"/>
    </source>
</evidence>
<gene>
    <name evidence="11" type="ORF">CCMP2556_LOCUS45826</name>
</gene>
<evidence type="ECO:0000256" key="1">
    <source>
        <dbReference type="ARBA" id="ARBA00012513"/>
    </source>
</evidence>
<feature type="domain" description="Protein kinase" evidence="10">
    <location>
        <begin position="66"/>
        <end position="435"/>
    </location>
</feature>
<keyword evidence="4" id="KW-0547">Nucleotide-binding</keyword>
<dbReference type="SUPFAM" id="SSF56112">
    <property type="entry name" value="Protein kinase-like (PK-like)"/>
    <property type="match status" value="1"/>
</dbReference>
<evidence type="ECO:0000256" key="4">
    <source>
        <dbReference type="ARBA" id="ARBA00022741"/>
    </source>
</evidence>
<keyword evidence="5" id="KW-0418">Kinase</keyword>
<feature type="region of interest" description="Disordered" evidence="9">
    <location>
        <begin position="44"/>
        <end position="63"/>
    </location>
</feature>
<evidence type="ECO:0000313" key="12">
    <source>
        <dbReference type="Proteomes" id="UP001642484"/>
    </source>
</evidence>
<dbReference type="PANTHER" id="PTHR24343">
    <property type="entry name" value="SERINE/THREONINE KINASE"/>
    <property type="match status" value="1"/>
</dbReference>
<comment type="caution">
    <text evidence="11">The sequence shown here is derived from an EMBL/GenBank/DDBJ whole genome shotgun (WGS) entry which is preliminary data.</text>
</comment>
<evidence type="ECO:0000256" key="3">
    <source>
        <dbReference type="ARBA" id="ARBA00022679"/>
    </source>
</evidence>
<dbReference type="Proteomes" id="UP001642484">
    <property type="component" value="Unassembled WGS sequence"/>
</dbReference>
<keyword evidence="3" id="KW-0808">Transferase</keyword>
<proteinExistence type="predicted"/>
<keyword evidence="2" id="KW-0723">Serine/threonine-protein kinase</keyword>
<protein>
    <recommendedName>
        <fullName evidence="1">non-specific serine/threonine protein kinase</fullName>
        <ecNumber evidence="1">2.7.11.1</ecNumber>
    </recommendedName>
</protein>
<dbReference type="InterPro" id="IPR011009">
    <property type="entry name" value="Kinase-like_dom_sf"/>
</dbReference>
<dbReference type="SMART" id="SM00220">
    <property type="entry name" value="S_TKc"/>
    <property type="match status" value="1"/>
</dbReference>
<evidence type="ECO:0000256" key="6">
    <source>
        <dbReference type="ARBA" id="ARBA00022840"/>
    </source>
</evidence>
<evidence type="ECO:0000256" key="2">
    <source>
        <dbReference type="ARBA" id="ARBA00022527"/>
    </source>
</evidence>